<dbReference type="EMBL" id="CM037161">
    <property type="protein sequence ID" value="KAH7853272.1"/>
    <property type="molecule type" value="Genomic_DNA"/>
</dbReference>
<protein>
    <submittedName>
        <fullName evidence="1">Uncharacterized protein</fullName>
    </submittedName>
</protein>
<evidence type="ECO:0000313" key="2">
    <source>
        <dbReference type="Proteomes" id="UP000828048"/>
    </source>
</evidence>
<keyword evidence="2" id="KW-1185">Reference proteome</keyword>
<organism evidence="1 2">
    <name type="scientific">Vaccinium darrowii</name>
    <dbReference type="NCBI Taxonomy" id="229202"/>
    <lineage>
        <taxon>Eukaryota</taxon>
        <taxon>Viridiplantae</taxon>
        <taxon>Streptophyta</taxon>
        <taxon>Embryophyta</taxon>
        <taxon>Tracheophyta</taxon>
        <taxon>Spermatophyta</taxon>
        <taxon>Magnoliopsida</taxon>
        <taxon>eudicotyledons</taxon>
        <taxon>Gunneridae</taxon>
        <taxon>Pentapetalae</taxon>
        <taxon>asterids</taxon>
        <taxon>Ericales</taxon>
        <taxon>Ericaceae</taxon>
        <taxon>Vaccinioideae</taxon>
        <taxon>Vaccinieae</taxon>
        <taxon>Vaccinium</taxon>
    </lineage>
</organism>
<proteinExistence type="predicted"/>
<name>A0ACB7YJA7_9ERIC</name>
<sequence>MSIFDEIYSIFADAVHHPSCLVQGMVQAACHVCGTRKRSISAFAENPRGDMANSGFTLQSSSKSIPPTPEYLQYLNKSLFGHDGQEDLPSLVCRGCVRCYMYVMVSESAPKCPKCKSTNLLEIPSPSDSVKKKARSN</sequence>
<gene>
    <name evidence="1" type="ORF">Vadar_000785</name>
</gene>
<evidence type="ECO:0000313" key="1">
    <source>
        <dbReference type="EMBL" id="KAH7853272.1"/>
    </source>
</evidence>
<accession>A0ACB7YJA7</accession>
<reference evidence="1 2" key="1">
    <citation type="journal article" date="2021" name="Hortic Res">
        <title>High-quality reference genome and annotation aids understanding of berry development for evergreen blueberry (Vaccinium darrowii).</title>
        <authorList>
            <person name="Yu J."/>
            <person name="Hulse-Kemp A.M."/>
            <person name="Babiker E."/>
            <person name="Staton M."/>
        </authorList>
    </citation>
    <scope>NUCLEOTIDE SEQUENCE [LARGE SCALE GENOMIC DNA]</scope>
    <source>
        <strain evidence="2">cv. NJ 8807/NJ 8810</strain>
        <tissue evidence="1">Young leaf</tissue>
    </source>
</reference>
<dbReference type="Proteomes" id="UP000828048">
    <property type="component" value="Chromosome 11"/>
</dbReference>
<comment type="caution">
    <text evidence="1">The sequence shown here is derived from an EMBL/GenBank/DDBJ whole genome shotgun (WGS) entry which is preliminary data.</text>
</comment>